<evidence type="ECO:0000259" key="8">
    <source>
        <dbReference type="PROSITE" id="PS50850"/>
    </source>
</evidence>
<feature type="transmembrane region" description="Helical" evidence="7">
    <location>
        <begin position="396"/>
        <end position="415"/>
    </location>
</feature>
<dbReference type="InterPro" id="IPR020846">
    <property type="entry name" value="MFS_dom"/>
</dbReference>
<dbReference type="AlphaFoldDB" id="A0AA48RCQ6"/>
<evidence type="ECO:0000256" key="5">
    <source>
        <dbReference type="ARBA" id="ARBA00023136"/>
    </source>
</evidence>
<dbReference type="PROSITE" id="PS50850">
    <property type="entry name" value="MFS"/>
    <property type="match status" value="1"/>
</dbReference>
<feature type="transmembrane region" description="Helical" evidence="7">
    <location>
        <begin position="42"/>
        <end position="62"/>
    </location>
</feature>
<dbReference type="PANTHER" id="PTHR23511:SF34">
    <property type="entry name" value="SYNAPTIC VESICLE GLYCOPROTEIN 2"/>
    <property type="match status" value="1"/>
</dbReference>
<dbReference type="PROSITE" id="PS00217">
    <property type="entry name" value="SUGAR_TRANSPORT_2"/>
    <property type="match status" value="1"/>
</dbReference>
<accession>A0AA48RCQ6</accession>
<protein>
    <recommendedName>
        <fullName evidence="8">Major facilitator superfamily (MFS) profile domain-containing protein</fullName>
    </recommendedName>
</protein>
<keyword evidence="2" id="KW-0813">Transport</keyword>
<dbReference type="Gene3D" id="1.20.1250.20">
    <property type="entry name" value="MFS general substrate transporter like domains"/>
    <property type="match status" value="2"/>
</dbReference>
<feature type="transmembrane region" description="Helical" evidence="7">
    <location>
        <begin position="260"/>
        <end position="285"/>
    </location>
</feature>
<name>A0AA48RCQ6_9ZZZZ</name>
<evidence type="ECO:0000256" key="6">
    <source>
        <dbReference type="SAM" id="MobiDB-lite"/>
    </source>
</evidence>
<dbReference type="EMBL" id="OY288114">
    <property type="protein sequence ID" value="CAJ0862579.1"/>
    <property type="molecule type" value="Genomic_DNA"/>
</dbReference>
<feature type="transmembrane region" description="Helical" evidence="7">
    <location>
        <begin position="7"/>
        <end position="30"/>
    </location>
</feature>
<feature type="domain" description="Major facilitator superfamily (MFS) profile" evidence="8">
    <location>
        <begin position="8"/>
        <end position="450"/>
    </location>
</feature>
<gene>
    <name evidence="9" type="ORF">AMST5_01502</name>
</gene>
<feature type="transmembrane region" description="Helical" evidence="7">
    <location>
        <begin position="356"/>
        <end position="375"/>
    </location>
</feature>
<dbReference type="Pfam" id="PF00083">
    <property type="entry name" value="Sugar_tr"/>
    <property type="match status" value="1"/>
</dbReference>
<feature type="region of interest" description="Disordered" evidence="6">
    <location>
        <begin position="219"/>
        <end position="239"/>
    </location>
</feature>
<evidence type="ECO:0000256" key="3">
    <source>
        <dbReference type="ARBA" id="ARBA00022692"/>
    </source>
</evidence>
<sequence>MSWRHYAIWLVASGGAFLDGFSVVSLGLALPLLKHDFTLTPLLVGLMGSALVLGAAASAWLGGILADKLGRKRVMMIDMATIAFGALLGAVAPHPWVLVPAQFLTGVGIGADFPTSAAYVSEMMPQKARSRMTVATIAMQSVGMFAAALVGLVVLKLHPEVADWRLLLGAGAVIALILLVARARAPESVRWLVTKGRIEEATTLLVRLSREFHDTERLSPSLEAPAAQTSHESPPAKSHGAGFRTLFSARFRMQTLLVSLPWMLMDVATYGVGLFTPVILGALHFGGGGTGPVAADFADAQGSAVVDLFLLAGFLASLWAVPAFGRIPMQIGGFLGMAIGMSLLLFAAVASDGAHGHMGFIIAGFVLFNFSMNAGPNATTFTLAPALFPTAIRASASGFAAGAAKVGATFGTFVVPQLQASWGLDGVVALMTLVSLAGLIVTAVLAHVVNEEGELVE</sequence>
<dbReference type="InterPro" id="IPR005828">
    <property type="entry name" value="MFS_sugar_transport-like"/>
</dbReference>
<dbReference type="GO" id="GO:0022857">
    <property type="term" value="F:transmembrane transporter activity"/>
    <property type="evidence" value="ECO:0007669"/>
    <property type="project" value="InterPro"/>
</dbReference>
<dbReference type="GO" id="GO:0016020">
    <property type="term" value="C:membrane"/>
    <property type="evidence" value="ECO:0007669"/>
    <property type="project" value="UniProtKB-SubCell"/>
</dbReference>
<dbReference type="InterPro" id="IPR036259">
    <property type="entry name" value="MFS_trans_sf"/>
</dbReference>
<comment type="subcellular location">
    <subcellularLocation>
        <location evidence="1">Membrane</location>
        <topology evidence="1">Multi-pass membrane protein</topology>
    </subcellularLocation>
</comment>
<evidence type="ECO:0000313" key="9">
    <source>
        <dbReference type="EMBL" id="CAJ0862579.1"/>
    </source>
</evidence>
<keyword evidence="4 7" id="KW-1133">Transmembrane helix</keyword>
<evidence type="ECO:0000256" key="7">
    <source>
        <dbReference type="SAM" id="Phobius"/>
    </source>
</evidence>
<feature type="transmembrane region" description="Helical" evidence="7">
    <location>
        <begin position="98"/>
        <end position="120"/>
    </location>
</feature>
<feature type="transmembrane region" description="Helical" evidence="7">
    <location>
        <begin position="305"/>
        <end position="324"/>
    </location>
</feature>
<feature type="transmembrane region" description="Helical" evidence="7">
    <location>
        <begin position="74"/>
        <end position="92"/>
    </location>
</feature>
<reference evidence="9" key="1">
    <citation type="submission" date="2023-07" db="EMBL/GenBank/DDBJ databases">
        <authorList>
            <person name="Pelsma A.J. K."/>
        </authorList>
    </citation>
    <scope>NUCLEOTIDE SEQUENCE</scope>
</reference>
<feature type="transmembrane region" description="Helical" evidence="7">
    <location>
        <begin position="161"/>
        <end position="181"/>
    </location>
</feature>
<dbReference type="SUPFAM" id="SSF103473">
    <property type="entry name" value="MFS general substrate transporter"/>
    <property type="match status" value="1"/>
</dbReference>
<evidence type="ECO:0000256" key="2">
    <source>
        <dbReference type="ARBA" id="ARBA00022448"/>
    </source>
</evidence>
<dbReference type="InterPro" id="IPR005829">
    <property type="entry name" value="Sugar_transporter_CS"/>
</dbReference>
<keyword evidence="3 7" id="KW-0812">Transmembrane</keyword>
<feature type="transmembrane region" description="Helical" evidence="7">
    <location>
        <begin position="427"/>
        <end position="449"/>
    </location>
</feature>
<feature type="transmembrane region" description="Helical" evidence="7">
    <location>
        <begin position="331"/>
        <end position="350"/>
    </location>
</feature>
<dbReference type="PANTHER" id="PTHR23511">
    <property type="entry name" value="SYNAPTIC VESICLE GLYCOPROTEIN 2"/>
    <property type="match status" value="1"/>
</dbReference>
<feature type="transmembrane region" description="Helical" evidence="7">
    <location>
        <begin position="132"/>
        <end position="155"/>
    </location>
</feature>
<evidence type="ECO:0000256" key="4">
    <source>
        <dbReference type="ARBA" id="ARBA00022989"/>
    </source>
</evidence>
<evidence type="ECO:0000256" key="1">
    <source>
        <dbReference type="ARBA" id="ARBA00004141"/>
    </source>
</evidence>
<keyword evidence="5 7" id="KW-0472">Membrane</keyword>
<proteinExistence type="predicted"/>
<organism evidence="9">
    <name type="scientific">freshwater sediment metagenome</name>
    <dbReference type="NCBI Taxonomy" id="556182"/>
    <lineage>
        <taxon>unclassified sequences</taxon>
        <taxon>metagenomes</taxon>
        <taxon>ecological metagenomes</taxon>
    </lineage>
</organism>